<gene>
    <name evidence="2" type="ORF">SAMN05421869_107368</name>
</gene>
<name>A0A1G8P8S1_9ACTN</name>
<keyword evidence="3" id="KW-1185">Reference proteome</keyword>
<protein>
    <submittedName>
        <fullName evidence="2">Uncharacterized protein</fullName>
    </submittedName>
</protein>
<reference evidence="2 3" key="1">
    <citation type="submission" date="2016-10" db="EMBL/GenBank/DDBJ databases">
        <authorList>
            <person name="de Groot N.N."/>
        </authorList>
    </citation>
    <scope>NUCLEOTIDE SEQUENCE [LARGE SCALE GENOMIC DNA]</scope>
    <source>
        <strain evidence="2 3">CGMCC 4.6533</strain>
    </source>
</reference>
<feature type="region of interest" description="Disordered" evidence="1">
    <location>
        <begin position="31"/>
        <end position="50"/>
    </location>
</feature>
<dbReference type="RefSeq" id="WP_176993246.1">
    <property type="nucleotide sequence ID" value="NZ_FNDJ01000007.1"/>
</dbReference>
<evidence type="ECO:0000256" key="1">
    <source>
        <dbReference type="SAM" id="MobiDB-lite"/>
    </source>
</evidence>
<accession>A0A1G8P8S1</accession>
<dbReference type="Proteomes" id="UP000199202">
    <property type="component" value="Unassembled WGS sequence"/>
</dbReference>
<organism evidence="2 3">
    <name type="scientific">Nonomuraea jiangxiensis</name>
    <dbReference type="NCBI Taxonomy" id="633440"/>
    <lineage>
        <taxon>Bacteria</taxon>
        <taxon>Bacillati</taxon>
        <taxon>Actinomycetota</taxon>
        <taxon>Actinomycetes</taxon>
        <taxon>Streptosporangiales</taxon>
        <taxon>Streptosporangiaceae</taxon>
        <taxon>Nonomuraea</taxon>
    </lineage>
</organism>
<dbReference type="EMBL" id="FNDJ01000007">
    <property type="protein sequence ID" value="SDI88903.1"/>
    <property type="molecule type" value="Genomic_DNA"/>
</dbReference>
<evidence type="ECO:0000313" key="2">
    <source>
        <dbReference type="EMBL" id="SDI88903.1"/>
    </source>
</evidence>
<dbReference type="AlphaFoldDB" id="A0A1G8P8S1"/>
<evidence type="ECO:0000313" key="3">
    <source>
        <dbReference type="Proteomes" id="UP000199202"/>
    </source>
</evidence>
<proteinExistence type="predicted"/>
<sequence>MREGVKYVQEHQADLFFVTIDKSEDRYSPTRLYHEPGDRFPQLGIPVRQR</sequence>